<dbReference type="SUPFAM" id="SSF161266">
    <property type="entry name" value="Gam-like"/>
    <property type="match status" value="1"/>
</dbReference>
<reference evidence="1 2" key="1">
    <citation type="submission" date="2016-10" db="EMBL/GenBank/DDBJ databases">
        <authorList>
            <person name="de Groot N.N."/>
        </authorList>
    </citation>
    <scope>NUCLEOTIDE SEQUENCE [LARGE SCALE GENOMIC DNA]</scope>
    <source>
        <strain evidence="1 2">DSM 44778</strain>
    </source>
</reference>
<evidence type="ECO:0000313" key="2">
    <source>
        <dbReference type="Proteomes" id="UP000199545"/>
    </source>
</evidence>
<sequence>MAKQISLEEFLEQQEQVNERFVVDSDEKANWVLRKLKHLQKKKQENIALAEAEIAKINAWLEHVNGDLDSQIQFFEDHLAEYAERLRQKDSKFKSMKLPNGRFGFRKQPAKWHYDEKVLLNQLKENGRNDLIRIKEEIDKQAIKKQFKVIDGRVIDPETGEVINGVTVEEQGEKLKIEVSE</sequence>
<name>A0A1I3ULD1_9BACL</name>
<accession>A0A1I3ULD1</accession>
<dbReference type="GO" id="GO:0003690">
    <property type="term" value="F:double-stranded DNA binding"/>
    <property type="evidence" value="ECO:0007669"/>
    <property type="project" value="InterPro"/>
</dbReference>
<dbReference type="Proteomes" id="UP000199545">
    <property type="component" value="Unassembled WGS sequence"/>
</dbReference>
<dbReference type="RefSeq" id="WP_093231507.1">
    <property type="nucleotide sequence ID" value="NZ_FORR01000025.1"/>
</dbReference>
<dbReference type="Pfam" id="PF07352">
    <property type="entry name" value="Phage_Mu_Gam"/>
    <property type="match status" value="1"/>
</dbReference>
<dbReference type="OrthoDB" id="1908548at2"/>
<evidence type="ECO:0000313" key="1">
    <source>
        <dbReference type="EMBL" id="SFJ82666.1"/>
    </source>
</evidence>
<dbReference type="EMBL" id="FORR01000025">
    <property type="protein sequence ID" value="SFJ82666.1"/>
    <property type="molecule type" value="Genomic_DNA"/>
</dbReference>
<protein>
    <submittedName>
        <fullName evidence="1">Bacteriophage Mu Gam like protein</fullName>
    </submittedName>
</protein>
<proteinExistence type="predicted"/>
<dbReference type="InterPro" id="IPR009951">
    <property type="entry name" value="Host-nuc_inhib_Gam"/>
</dbReference>
<dbReference type="GO" id="GO:0042262">
    <property type="term" value="P:DNA protection"/>
    <property type="evidence" value="ECO:0007669"/>
    <property type="project" value="InterPro"/>
</dbReference>
<dbReference type="AlphaFoldDB" id="A0A1I3ULD1"/>
<gene>
    <name evidence="1" type="ORF">SAMN05421852_12516</name>
</gene>
<dbReference type="STRING" id="46223.SAMN05421852_12516"/>
<organism evidence="1 2">
    <name type="scientific">Thermoflavimicrobium dichotomicum</name>
    <dbReference type="NCBI Taxonomy" id="46223"/>
    <lineage>
        <taxon>Bacteria</taxon>
        <taxon>Bacillati</taxon>
        <taxon>Bacillota</taxon>
        <taxon>Bacilli</taxon>
        <taxon>Bacillales</taxon>
        <taxon>Thermoactinomycetaceae</taxon>
        <taxon>Thermoflavimicrobium</taxon>
    </lineage>
</organism>
<keyword evidence="2" id="KW-1185">Reference proteome</keyword>